<name>E7RQZ8_9BACT</name>
<comment type="caution">
    <text evidence="1">The sequence shown here is derived from an EMBL/GenBank/DDBJ whole genome shotgun (WGS) entry which is preliminary data.</text>
</comment>
<accession>E7RQZ8</accession>
<protein>
    <submittedName>
        <fullName evidence="1">Uncharacterized protein</fullName>
    </submittedName>
</protein>
<reference evidence="1" key="1">
    <citation type="submission" date="2011-01" db="EMBL/GenBank/DDBJ databases">
        <authorList>
            <person name="Muzny D."/>
            <person name="Qin X."/>
            <person name="Buhay C."/>
            <person name="Dugan-Rocha S."/>
            <person name="Ding Y."/>
            <person name="Chen G."/>
            <person name="Hawes A."/>
            <person name="Holder M."/>
            <person name="Jhangiani S."/>
            <person name="Johnson A."/>
            <person name="Khan Z."/>
            <person name="Li Z."/>
            <person name="Liu W."/>
            <person name="Liu X."/>
            <person name="Perez L."/>
            <person name="Shen H."/>
            <person name="Wang Q."/>
            <person name="Watt J."/>
            <person name="Xi L."/>
            <person name="Xin Y."/>
            <person name="Zhou J."/>
            <person name="Deng J."/>
            <person name="Jiang H."/>
            <person name="Liu Y."/>
            <person name="Qu J."/>
            <person name="Song X.-Z."/>
            <person name="Zhang L."/>
            <person name="Villasana D."/>
            <person name="Johnson A."/>
            <person name="Liu J."/>
            <person name="Liyanage D."/>
            <person name="Lorensuhewa L."/>
            <person name="Robinson T."/>
            <person name="Song A."/>
            <person name="Song B.-B."/>
            <person name="Dinh H."/>
            <person name="Thornton R."/>
            <person name="Coyle M."/>
            <person name="Francisco L."/>
            <person name="Jackson L."/>
            <person name="Javaid M."/>
            <person name="Korchina V."/>
            <person name="Kovar C."/>
            <person name="Mata R."/>
            <person name="Mathew T."/>
            <person name="Ngo R."/>
            <person name="Nguyen L."/>
            <person name="Nguyen N."/>
            <person name="Okwuonu G."/>
            <person name="Ongeri F."/>
            <person name="Pham C."/>
            <person name="Simmons D."/>
            <person name="Wilczek-Boney K."/>
            <person name="Hale W."/>
            <person name="Jakkamsetti A."/>
            <person name="Pham P."/>
            <person name="Ruth R."/>
            <person name="San Lucas F."/>
            <person name="Warren J."/>
            <person name="Zhang J."/>
            <person name="Zhao Z."/>
            <person name="Zhou C."/>
            <person name="Zhu D."/>
            <person name="Lee S."/>
            <person name="Bess C."/>
            <person name="Blankenburg K."/>
            <person name="Forbes L."/>
            <person name="Fu Q."/>
            <person name="Gubbala S."/>
            <person name="Hirani K."/>
            <person name="Jayaseelan J.C."/>
            <person name="Lara F."/>
            <person name="Munidasa M."/>
            <person name="Palculict T."/>
            <person name="Patil S."/>
            <person name="Pu L.-L."/>
            <person name="Saada N."/>
            <person name="Tang L."/>
            <person name="Weissenberger G."/>
            <person name="Zhu Y."/>
            <person name="Hemphill L."/>
            <person name="Shang Y."/>
            <person name="Youmans B."/>
            <person name="Ayvaz T."/>
            <person name="Ross M."/>
            <person name="Santibanez J."/>
            <person name="Aqrawi P."/>
            <person name="Gross S."/>
            <person name="Joshi V."/>
            <person name="Fowler G."/>
            <person name="Nazareth L."/>
            <person name="Reid J."/>
            <person name="Worley K."/>
            <person name="Petrosino J."/>
            <person name="Highlander S."/>
            <person name="Gibbs R."/>
        </authorList>
    </citation>
    <scope>NUCLEOTIDE SEQUENCE [LARGE SCALE GENOMIC DNA]</scope>
    <source>
        <strain evidence="1">ATCC 33269</strain>
    </source>
</reference>
<dbReference type="RefSeq" id="WP_004369754.1">
    <property type="nucleotide sequence ID" value="NZ_GL833119.1"/>
</dbReference>
<dbReference type="HOGENOM" id="CLU_3064822_0_0_10"/>
<evidence type="ECO:0000313" key="1">
    <source>
        <dbReference type="EMBL" id="EFZ36686.1"/>
    </source>
</evidence>
<sequence length="53" mass="6076">MARKSYTKGLRTIIGSKEVGPCDTTQKWNRNAYDKIKQKTCTSRTGNHTWGEE</sequence>
<keyword evidence="2" id="KW-1185">Reference proteome</keyword>
<proteinExistence type="predicted"/>
<organism evidence="1 2">
    <name type="scientific">Hoylesella oralis ATCC 33269</name>
    <dbReference type="NCBI Taxonomy" id="873533"/>
    <lineage>
        <taxon>Bacteria</taxon>
        <taxon>Pseudomonadati</taxon>
        <taxon>Bacteroidota</taxon>
        <taxon>Bacteroidia</taxon>
        <taxon>Bacteroidales</taxon>
        <taxon>Prevotellaceae</taxon>
        <taxon>Hoylesella</taxon>
    </lineage>
</organism>
<dbReference type="AlphaFoldDB" id="E7RQZ8"/>
<dbReference type="Proteomes" id="UP000005580">
    <property type="component" value="Unassembled WGS sequence"/>
</dbReference>
<evidence type="ECO:0000313" key="2">
    <source>
        <dbReference type="Proteomes" id="UP000005580"/>
    </source>
</evidence>
<dbReference type="EMBL" id="AEPE02000005">
    <property type="protein sequence ID" value="EFZ36686.1"/>
    <property type="molecule type" value="Genomic_DNA"/>
</dbReference>
<gene>
    <name evidence="1" type="ORF">HMPREF0663_11599</name>
</gene>